<accession>A0A160DWV6</accession>
<evidence type="ECO:0000256" key="1">
    <source>
        <dbReference type="ARBA" id="ARBA00004651"/>
    </source>
</evidence>
<evidence type="ECO:0000256" key="8">
    <source>
        <dbReference type="SAM" id="Phobius"/>
    </source>
</evidence>
<keyword evidence="7 8" id="KW-0472">Membrane</keyword>
<keyword evidence="6 8" id="KW-1133">Transmembrane helix</keyword>
<comment type="similarity">
    <text evidence="2">Belongs to the ABC-4 integral membrane protein family. LolC/E subfamily.</text>
</comment>
<evidence type="ECO:0000259" key="9">
    <source>
        <dbReference type="Pfam" id="PF02687"/>
    </source>
</evidence>
<feature type="transmembrane region" description="Helical" evidence="8">
    <location>
        <begin position="22"/>
        <end position="48"/>
    </location>
</feature>
<feature type="domain" description="MacB-like periplasmic core" evidence="10">
    <location>
        <begin position="27"/>
        <end position="230"/>
    </location>
</feature>
<dbReference type="Proteomes" id="UP000076830">
    <property type="component" value="Chromosome"/>
</dbReference>
<evidence type="ECO:0000313" key="12">
    <source>
        <dbReference type="Proteomes" id="UP000076830"/>
    </source>
</evidence>
<keyword evidence="11" id="KW-0449">Lipoprotein</keyword>
<dbReference type="InterPro" id="IPR051447">
    <property type="entry name" value="Lipoprotein-release_system"/>
</dbReference>
<feature type="transmembrane region" description="Helical" evidence="8">
    <location>
        <begin position="316"/>
        <end position="340"/>
    </location>
</feature>
<feature type="domain" description="ABC3 transporter permease C-terminal" evidence="9">
    <location>
        <begin position="275"/>
        <end position="408"/>
    </location>
</feature>
<dbReference type="OrthoDB" id="9808461at2"/>
<gene>
    <name evidence="11" type="ORF">I596_3149</name>
</gene>
<dbReference type="GO" id="GO:0044874">
    <property type="term" value="P:lipoprotein localization to outer membrane"/>
    <property type="evidence" value="ECO:0007669"/>
    <property type="project" value="TreeGrafter"/>
</dbReference>
<dbReference type="STRING" id="1300342.I596_3149"/>
<keyword evidence="3" id="KW-0813">Transport</keyword>
<dbReference type="InterPro" id="IPR025857">
    <property type="entry name" value="MacB_PCD"/>
</dbReference>
<dbReference type="PANTHER" id="PTHR30489">
    <property type="entry name" value="LIPOPROTEIN-RELEASING SYSTEM TRANSMEMBRANE PROTEIN LOLE"/>
    <property type="match status" value="1"/>
</dbReference>
<evidence type="ECO:0000259" key="10">
    <source>
        <dbReference type="Pfam" id="PF12704"/>
    </source>
</evidence>
<protein>
    <submittedName>
        <fullName evidence="11">Lipoprotein releasing system, transmembrane protein, LolC/E family</fullName>
    </submittedName>
</protein>
<keyword evidence="5 8" id="KW-0812">Transmembrane</keyword>
<feature type="transmembrane region" description="Helical" evidence="8">
    <location>
        <begin position="272"/>
        <end position="296"/>
    </location>
</feature>
<dbReference type="EMBL" id="CP015249">
    <property type="protein sequence ID" value="ANB19139.1"/>
    <property type="molecule type" value="Genomic_DNA"/>
</dbReference>
<dbReference type="GO" id="GO:0042953">
    <property type="term" value="P:lipoprotein transport"/>
    <property type="evidence" value="ECO:0007669"/>
    <property type="project" value="InterPro"/>
</dbReference>
<dbReference type="PANTHER" id="PTHR30489:SF0">
    <property type="entry name" value="LIPOPROTEIN-RELEASING SYSTEM TRANSMEMBRANE PROTEIN LOLE"/>
    <property type="match status" value="1"/>
</dbReference>
<name>A0A160DWV6_9GAMM</name>
<dbReference type="GO" id="GO:0098797">
    <property type="term" value="C:plasma membrane protein complex"/>
    <property type="evidence" value="ECO:0007669"/>
    <property type="project" value="TreeGrafter"/>
</dbReference>
<sequence>MFRPLEVFIGLRYTRAKRRNHFISFISLVSILGIAVGVAALIIVISVMNGFDKELKSRILGMVSHATVTGVDDTVHEWRKAIDLARANPHVEGAAPYVERYVMIQGASSDGAGAVIRGVLPELEPSVSEIDRRMVQGRLTDLTAGRFGIVLGRELAIMLGVTVGDDVTVFAAEFTASPIGALPRVKRFRVVGVFEAGMQEYDSGLAVVHMDDAARLYRLDGPTGIRLRLDDLFRAYSVARDIGTELGQFYRVTDWMQGHSNFFKAIAMEKRVMFLILSLIVAVAAFNLVSTLVMLVTDKQADIAILRTLGQSPASIMGVFVVQGVLVGTLGIVLGLLFGIVMTLNLETIVHWMERTFGIVFMSPDVYYISELPADLHWGDVGWITITAFVFCTFATLYPAWRAARVQPAAALRYE</sequence>
<dbReference type="InterPro" id="IPR003838">
    <property type="entry name" value="ABC3_permease_C"/>
</dbReference>
<evidence type="ECO:0000256" key="4">
    <source>
        <dbReference type="ARBA" id="ARBA00022475"/>
    </source>
</evidence>
<dbReference type="Pfam" id="PF12704">
    <property type="entry name" value="MacB_PCD"/>
    <property type="match status" value="1"/>
</dbReference>
<dbReference type="PATRIC" id="fig|1300342.3.peg.3077"/>
<keyword evidence="12" id="KW-1185">Reference proteome</keyword>
<comment type="subcellular location">
    <subcellularLocation>
        <location evidence="1">Cell membrane</location>
        <topology evidence="1">Multi-pass membrane protein</topology>
    </subcellularLocation>
</comment>
<evidence type="ECO:0000256" key="5">
    <source>
        <dbReference type="ARBA" id="ARBA00022692"/>
    </source>
</evidence>
<feature type="transmembrane region" description="Helical" evidence="8">
    <location>
        <begin position="381"/>
        <end position="401"/>
    </location>
</feature>
<organism evidence="11 12">
    <name type="scientific">Dokdonella koreensis DS-123</name>
    <dbReference type="NCBI Taxonomy" id="1300342"/>
    <lineage>
        <taxon>Bacteria</taxon>
        <taxon>Pseudomonadati</taxon>
        <taxon>Pseudomonadota</taxon>
        <taxon>Gammaproteobacteria</taxon>
        <taxon>Lysobacterales</taxon>
        <taxon>Rhodanobacteraceae</taxon>
        <taxon>Dokdonella</taxon>
    </lineage>
</organism>
<evidence type="ECO:0000313" key="11">
    <source>
        <dbReference type="EMBL" id="ANB19139.1"/>
    </source>
</evidence>
<dbReference type="RefSeq" id="WP_067649567.1">
    <property type="nucleotide sequence ID" value="NZ_CP015249.1"/>
</dbReference>
<keyword evidence="4" id="KW-1003">Cell membrane</keyword>
<evidence type="ECO:0000256" key="6">
    <source>
        <dbReference type="ARBA" id="ARBA00022989"/>
    </source>
</evidence>
<evidence type="ECO:0000256" key="3">
    <source>
        <dbReference type="ARBA" id="ARBA00022448"/>
    </source>
</evidence>
<dbReference type="Pfam" id="PF02687">
    <property type="entry name" value="FtsX"/>
    <property type="match status" value="1"/>
</dbReference>
<dbReference type="InterPro" id="IPR011925">
    <property type="entry name" value="LolCE_TM"/>
</dbReference>
<reference evidence="11 12" key="1">
    <citation type="submission" date="2016-04" db="EMBL/GenBank/DDBJ databases">
        <title>Complete genome sequence of Dokdonella koreensis DS-123T.</title>
        <authorList>
            <person name="Kim J.F."/>
            <person name="Lee H."/>
            <person name="Kwak M.-J."/>
        </authorList>
    </citation>
    <scope>NUCLEOTIDE SEQUENCE [LARGE SCALE GENOMIC DNA]</scope>
    <source>
        <strain evidence="11 12">DS-123</strain>
    </source>
</reference>
<dbReference type="NCBIfam" id="TIGR02212">
    <property type="entry name" value="lolCE"/>
    <property type="match status" value="1"/>
</dbReference>
<dbReference type="AlphaFoldDB" id="A0A160DWV6"/>
<evidence type="ECO:0000256" key="2">
    <source>
        <dbReference type="ARBA" id="ARBA00005236"/>
    </source>
</evidence>
<dbReference type="KEGG" id="dko:I596_3149"/>
<evidence type="ECO:0000256" key="7">
    <source>
        <dbReference type="ARBA" id="ARBA00023136"/>
    </source>
</evidence>
<proteinExistence type="inferred from homology"/>